<dbReference type="InterPro" id="IPR033768">
    <property type="entry name" value="Hydin_ADK"/>
</dbReference>
<feature type="region of interest" description="Disordered" evidence="7">
    <location>
        <begin position="1553"/>
        <end position="1620"/>
    </location>
</feature>
<feature type="region of interest" description="Disordered" evidence="7">
    <location>
        <begin position="3319"/>
        <end position="3343"/>
    </location>
</feature>
<evidence type="ECO:0000313" key="12">
    <source>
        <dbReference type="Proteomes" id="UP000728185"/>
    </source>
</evidence>
<feature type="region of interest" description="Disordered" evidence="7">
    <location>
        <begin position="2177"/>
        <end position="2205"/>
    </location>
</feature>
<gene>
    <name evidence="11" type="ORF">FBUS_05162</name>
</gene>
<feature type="region of interest" description="Disordered" evidence="7">
    <location>
        <begin position="1887"/>
        <end position="1908"/>
    </location>
</feature>
<dbReference type="InterPro" id="IPR008962">
    <property type="entry name" value="PapD-like_sf"/>
</dbReference>
<dbReference type="GO" id="GO:0005930">
    <property type="term" value="C:axoneme"/>
    <property type="evidence" value="ECO:0007669"/>
    <property type="project" value="TreeGrafter"/>
</dbReference>
<keyword evidence="12" id="KW-1185">Reference proteome</keyword>
<dbReference type="SUPFAM" id="SSF49354">
    <property type="entry name" value="PapD-like"/>
    <property type="match status" value="1"/>
</dbReference>
<accession>A0A8E0VLG5</accession>
<keyword evidence="5" id="KW-0966">Cell projection</keyword>
<evidence type="ECO:0000256" key="3">
    <source>
        <dbReference type="ARBA" id="ARBA00022490"/>
    </source>
</evidence>
<dbReference type="InterPro" id="IPR033305">
    <property type="entry name" value="Hydin-like"/>
</dbReference>
<protein>
    <submittedName>
        <fullName evidence="11">Hydrocephalus-inducing protein</fullName>
    </submittedName>
</protein>
<keyword evidence="3" id="KW-0963">Cytoplasm</keyword>
<evidence type="ECO:0000259" key="8">
    <source>
        <dbReference type="Pfam" id="PF17213"/>
    </source>
</evidence>
<reference evidence="11" key="1">
    <citation type="submission" date="2019-05" db="EMBL/GenBank/DDBJ databases">
        <title>Annotation for the trematode Fasciolopsis buski.</title>
        <authorList>
            <person name="Choi Y.-J."/>
        </authorList>
    </citation>
    <scope>NUCLEOTIDE SEQUENCE</scope>
    <source>
        <strain evidence="11">HT</strain>
        <tissue evidence="11">Whole worm</tissue>
    </source>
</reference>
<evidence type="ECO:0000259" key="9">
    <source>
        <dbReference type="Pfam" id="PF22544"/>
    </source>
</evidence>
<feature type="region of interest" description="Disordered" evidence="7">
    <location>
        <begin position="2254"/>
        <end position="2319"/>
    </location>
</feature>
<dbReference type="EMBL" id="LUCM01003807">
    <property type="protein sequence ID" value="KAA0195282.1"/>
    <property type="molecule type" value="Genomic_DNA"/>
</dbReference>
<feature type="compositionally biased region" description="Basic and acidic residues" evidence="7">
    <location>
        <begin position="2274"/>
        <end position="2284"/>
    </location>
</feature>
<dbReference type="Pfam" id="PF22544">
    <property type="entry name" value="HYDIN_VesB_CFA65-like_Ig"/>
    <property type="match status" value="1"/>
</dbReference>
<evidence type="ECO:0000256" key="1">
    <source>
        <dbReference type="ARBA" id="ARBA00004138"/>
    </source>
</evidence>
<dbReference type="Pfam" id="PF17213">
    <property type="entry name" value="Hydin_ADK"/>
    <property type="match status" value="2"/>
</dbReference>
<feature type="domain" description="Hydin adenylate kinase-like" evidence="8">
    <location>
        <begin position="1665"/>
        <end position="1700"/>
    </location>
</feature>
<dbReference type="PANTHER" id="PTHR23053:SF0">
    <property type="entry name" value="HYDROCEPHALUS-INDUCING PROTEIN HOMOLOG"/>
    <property type="match status" value="1"/>
</dbReference>
<feature type="region of interest" description="Disordered" evidence="7">
    <location>
        <begin position="1151"/>
        <end position="1187"/>
    </location>
</feature>
<evidence type="ECO:0000256" key="2">
    <source>
        <dbReference type="ARBA" id="ARBA00004496"/>
    </source>
</evidence>
<feature type="region of interest" description="Disordered" evidence="7">
    <location>
        <begin position="4816"/>
        <end position="4840"/>
    </location>
</feature>
<feature type="compositionally biased region" description="Polar residues" evidence="7">
    <location>
        <begin position="2287"/>
        <end position="2317"/>
    </location>
</feature>
<dbReference type="Pfam" id="PF24291">
    <property type="entry name" value="Ig_CFAP65"/>
    <property type="match status" value="1"/>
</dbReference>
<feature type="compositionally biased region" description="Low complexity" evidence="7">
    <location>
        <begin position="1584"/>
        <end position="1599"/>
    </location>
</feature>
<feature type="compositionally biased region" description="Gly residues" evidence="7">
    <location>
        <begin position="2947"/>
        <end position="2960"/>
    </location>
</feature>
<dbReference type="OrthoDB" id="442692at2759"/>
<feature type="domain" description="CFAP65 tenth Ig-like" evidence="10">
    <location>
        <begin position="1186"/>
        <end position="1245"/>
    </location>
</feature>
<dbReference type="Proteomes" id="UP000728185">
    <property type="component" value="Unassembled WGS sequence"/>
</dbReference>
<feature type="region of interest" description="Disordered" evidence="7">
    <location>
        <begin position="2947"/>
        <end position="2967"/>
    </location>
</feature>
<keyword evidence="4" id="KW-0969">Cilium</keyword>
<evidence type="ECO:0000256" key="5">
    <source>
        <dbReference type="ARBA" id="ARBA00023273"/>
    </source>
</evidence>
<evidence type="ECO:0000259" key="10">
    <source>
        <dbReference type="Pfam" id="PF24291"/>
    </source>
</evidence>
<dbReference type="GO" id="GO:0003341">
    <property type="term" value="P:cilium movement"/>
    <property type="evidence" value="ECO:0007669"/>
    <property type="project" value="TreeGrafter"/>
</dbReference>
<comment type="subcellular location">
    <subcellularLocation>
        <location evidence="1">Cell projection</location>
        <location evidence="1">Cilium</location>
    </subcellularLocation>
    <subcellularLocation>
        <location evidence="2">Cytoplasm</location>
    </subcellularLocation>
</comment>
<feature type="region of interest" description="Disordered" evidence="7">
    <location>
        <begin position="1970"/>
        <end position="2010"/>
    </location>
</feature>
<dbReference type="Gene3D" id="2.60.40.10">
    <property type="entry name" value="Immunoglobulins"/>
    <property type="match status" value="17"/>
</dbReference>
<organism evidence="11 12">
    <name type="scientific">Fasciolopsis buskii</name>
    <dbReference type="NCBI Taxonomy" id="27845"/>
    <lineage>
        <taxon>Eukaryota</taxon>
        <taxon>Metazoa</taxon>
        <taxon>Spiralia</taxon>
        <taxon>Lophotrochozoa</taxon>
        <taxon>Platyhelminthes</taxon>
        <taxon>Trematoda</taxon>
        <taxon>Digenea</taxon>
        <taxon>Plagiorchiida</taxon>
        <taxon>Echinostomata</taxon>
        <taxon>Echinostomatoidea</taxon>
        <taxon>Fasciolidae</taxon>
        <taxon>Fasciolopsis</taxon>
    </lineage>
</organism>
<evidence type="ECO:0000256" key="6">
    <source>
        <dbReference type="SAM" id="Coils"/>
    </source>
</evidence>
<keyword evidence="6" id="KW-0175">Coiled coil</keyword>
<name>A0A8E0VLG5_9TREM</name>
<feature type="domain" description="HYDIN/VesB/CFA65-like Ig-like" evidence="9">
    <location>
        <begin position="139"/>
        <end position="236"/>
    </location>
</feature>
<evidence type="ECO:0000256" key="7">
    <source>
        <dbReference type="SAM" id="MobiDB-lite"/>
    </source>
</evidence>
<feature type="compositionally biased region" description="Basic and acidic residues" evidence="7">
    <location>
        <begin position="3319"/>
        <end position="3328"/>
    </location>
</feature>
<dbReference type="PANTHER" id="PTHR23053">
    <property type="entry name" value="DLEC1 DELETED IN LUNG AND ESOPHAGEAL CANCER 1"/>
    <property type="match status" value="1"/>
</dbReference>
<feature type="compositionally biased region" description="Polar residues" evidence="7">
    <location>
        <begin position="1161"/>
        <end position="1185"/>
    </location>
</feature>
<proteinExistence type="predicted"/>
<dbReference type="InterPro" id="IPR056305">
    <property type="entry name" value="Ig_CFAP65_10th"/>
</dbReference>
<dbReference type="InterPro" id="IPR013783">
    <property type="entry name" value="Ig-like_fold"/>
</dbReference>
<dbReference type="InterPro" id="IPR053879">
    <property type="entry name" value="HYDIN_VesB_CFA65-like_Ig"/>
</dbReference>
<feature type="coiled-coil region" evidence="6">
    <location>
        <begin position="1788"/>
        <end position="1827"/>
    </location>
</feature>
<dbReference type="GO" id="GO:1904158">
    <property type="term" value="P:axonemal central apparatus assembly"/>
    <property type="evidence" value="ECO:0007669"/>
    <property type="project" value="TreeGrafter"/>
</dbReference>
<feature type="compositionally biased region" description="Polar residues" evidence="7">
    <location>
        <begin position="3329"/>
        <end position="3342"/>
    </location>
</feature>
<evidence type="ECO:0000256" key="4">
    <source>
        <dbReference type="ARBA" id="ARBA00023069"/>
    </source>
</evidence>
<feature type="compositionally biased region" description="Basic and acidic residues" evidence="7">
    <location>
        <begin position="2190"/>
        <end position="2200"/>
    </location>
</feature>
<feature type="domain" description="Hydin adenylate kinase-like" evidence="8">
    <location>
        <begin position="1460"/>
        <end position="1633"/>
    </location>
</feature>
<sequence>MSLITESSSLKAIGAKKNELETYGNLNALRPSDYTNYVTFTNKRYWKNLRFVFPAEVTSMNVLDVLSPEKPYPTDFQLVKNVPFSVKPIDGIVRPYSEKEIVITFSPEKAQEYHGVIYCDIEGRSERLRLDVSGLGVGPKVKYSFCCLDVGKVFIGSKHSYELVLSNVGCIDAMFSIKKPKTLFSDCFILTPDEGLISPGGYQAIQIDFFSSFTLGKFEESIYFLCDGCIKSDEIILRGEVVGPTFHFDAQEVNFGQISHAFSAQRSVILRNTSYIPMNYSLRIVNRSETTVECSSTDFERKTLSEEVVPRAVTQMEISGDEGAHQSHSELLKSELSKICEYHVSPSEGQLKAMSSIAISISCHPHSLGLHKHWLLLDVNGVGEGLFSLPLIVECCYPVVSVQPEELSMGRCFLRHAYEKHLRLRNESSQPASYRLVECPFNEDSEGYIPSMEYHSHKPQGEIPPFGSIDLKVLIKSLRLGPLETLMKIVICDREEKALIIPVTCVGEGPVVYVEPTRLDWGVIPVLQSNVKIITLTNESVIPAVFTIKTENTDSVYQTEPTFGTIPPLSHLEVSVIAKPDDTVTFKDSLLLMVEDAKTVRQILLSSTGSGGTITTEPSMPPALELGPYFSSSPARNVFRITNRGRRHQQLIWSIEGHSVRRQSLSDSKPDMSDSTWSITPHRFEVGPGASTNITLEVFSPTPRTVSRKILCHTIVGRKGAKTLIRAINCTIEFIAPLIYFSSRKLLYRIEKSPTDCLEKQTQQLSIRNDSGLPLTCLLELVYPFSLLDSGQVLSRQNLHLDTNQCVPVVVQFDPAYRDDEHSRRADELLVVRYEQHPQTDAIRLVGEVYFPNLQFDTNRISFGNILNHTEVTRHVLMTNVSPLTVRFRWSFLVGQRTNIVFKREAQLTSFKYDRLRILNAKLDCGKTDVELLPQSVDEPLVTEEPMRKVEELGEEKLQSVKNTEENEMDRIDEVHVDQDLPCEESNRVLTQLEDSENETLKSLRLPSYIMDFGTVVMGTVARRVVRAINTGHEQITFRFEPSSLAKISRMGFSPNISQIRQLPGSPHCDFVDWELCFDPKAANLPLGRVSTELLIAIANGPLVPIWLLAEIAVPELKSHLSVLEFGEVQRGEARLITVQLENPSPIPVHWYKRASRGPQKDTTGLRSLSQVRSRANRKPIQSKQPPIFDVIPPNGTVRPGEKCNIQIKFAPLDHRRYEERVVLMVENAPDNVHIICHGNGLEPQLEFDQTMLQFDPCLPYGPGDERTIVVSNPCNYPIEFYSLEMDSVAFEQDQILRSLDGYDQYGQLLLPPRKAGDGLPVDILSYWEEQLRKNAEAKDETSGNVSIFSLIINSNPICAAGRFELYLFRLVLLIPIRKHEDGLIAHASLKSMKKPQKTSLDFLAITLNSNRSCSDSTGNGNGLRTTYDITPVTLANAHYLGVDLGEGTRVPIKRQGIGIIVHGPLASIRKGTVNSLAECYHASVLTVDQVILDAIATGSSEAAALARECCAEAGHSVYLETSRTREFDVIEGKPPDTVEVPFQDEIRKTSVMGELQPEVPNISESTDRKPQGPQHGAAESTNRISATTTIAVTTAARTVARRTSHMSHGNLEGRPSSPAAAVPLVPRRISLTGFSSTGSPVVNFAVNEDSTEPFDGEQPSELRENQLYSSVLPEDLVVSLLKERFSQEDCFKGIVINGLDSQFTESQQKTAQLILRAFEERQFIYAITVRAELSYLKTLEEELEAASSMAREAENIARLQHALELDELEYSLLTEEEKRTVDELRTRQRREIRQRELEAKRRREEQEQEEREAEAKRLEIERMNKRKGKKLDEKAPKPPTQLVVGETKEARGTPGRPASRALFEKERSMRGVMDHSDTNHLVTLDRRRASKSSDRKRRSVASIRDETLAEETEETVISAQDKALGQLFKTFYMDFPGICDLFSTWDRITQKQRLTTGLDESTELGFCSPNPLLQANTRKPKQIGPVKAKKSVVRPETSRTDGTHGGDNMSDVLNPLPPTYCDNLSSGNGAGSVVSEMANGKPTLSERTSYTSKQTSQGLIGLGVPHLIVDAQLNATPYVIQDIKKEVDQALASPPVLRPFATQDEINTFQAHQLADHNTEKKECPMFSLIFVHLPNPEDILEHLGIGSRGPPIPPPVNFSVIQYPSDRTAPMYLHSCAGNGRSSGNKSPLDRVDPEKNKSCRSTNTTIEEVHPALKNMQYFQFLYSGLGDPKTADGHTTDSLSTLVDDKISEAPSDVHLSKSGPRSTRRERKTPRGDLGEHGRKTSVVSRPHSTQPSASTLGFPSTTARGSMSSIMQDPGTIYEESSTMDSSLSTASQTLQGYRWIVPAKDQIRLRIRFRSDRVGQFDQLLNFEIMGTRRLYQIYCRGICALPAINRDPRLIFATRKRGVQPDEIVHNTYVIDSGIYEFGPLLIEKTKERKEVRSITLRNPTLLPVQWKLAGVETLGEEFSVPQDAGIVEPRSNFVIYAYFRAMKPFKTNQKKNLRLEVYDMDNLAGLVQADTIQVIAEAYDVALDISFPKGSDGGIDFGLCRVGEETKHTLTLKNRGPYELAVNLVLQKSSKPIPHPGSVLTITPPRINLGPSEKAAVITLCFCSKTEYVLEDEPVLRCQVIESNTKGSPEMVASIPIKLSIRALFSKFTISPSKQMDFGAIIVQHRKSRQLLIENNGEHDFRFSILRMSKMRELVTARDSGQIRARTSEMALLSNAQSKLQVGFFTIIPASGTVPSNNSQLITVECSAESRNRNEEELAIEITDRDSNTYRYGIPYTLIAEGHIPSIVTKDPTVIFEEHRICQNLQLVQQEESSNMIHSSGVYGIEENCFLFTNALVGARVRARFCIANRGQVPAEVSFEIVGQSAGAQASVTGRSSSRSTSGLEVFELEPERTQIDPHSVTYVNVTFAPTAMQNYKASFKAFLDNLPITGGASGTGSSGRGSGTPGGSKRSQVGSALSFELAGQGHLPTLTVLRPRTRNRQGDILCVFKRLQPRTQTSRVLALKNAGVLSSRVNLILIDADQVFFLEPIEVNSSLLFLNPRVLPDSKSEFMIPENSTFSDTTPGVSDVESQFSTAGLLLRPNAEFAFNVYYRPKQSGIKSLGQIKMIVVNNPYEDTSVQLIGESLADEVCLQDIPQLETERALCIKEAIRCVQQSSKYGDVRFDEVDLELSRDEAQLVSAMRHNELDFGDCSPNDTVYRTFTMTHCNEAESTSLRFAWPKNHPNLQFKPAEGHLHPGRPKRITVMFKPGGVPVTLQLACLKCVLHRIRVPVVEGCNQPMDWDDSKQIIQWVDAPIDVSKVRPDLAHHSNAESRTESQISISRNGSTDQEVSEFGSVYEVIRRKQKVTEVEPEPTFDEYPDRADPKPIDLLISAVADFAQYSCDVETIRFRDTMMFQRRIFRFELTNSGLVTLSYHWMVKLLSIRTERGSQFTDTDEWESDLVPFAVAPSAGEIFPGKSGFIQVSGRQNQLCNVYIIVTKDVRTAVTFYPLLAGEFEAQLVGRIDNLVSPTENGSKTTVKRNPIIPLSGLAQQSYIFLDLMESDYLSSGRRNPELPGPLGAPPGTSLDPSTRVIEFHTVGVGVKNSKTFSIANLTADEVRFTIVNEDTNDVKEVRSVVCNSSRGIIEPGKKTEVTFEFTPNALGLAESFWRLAVDDLQFTVPLLVVCNTREPLILFDRSCVRLHPVLVGHTVHETVNLINQECSDAETLGELPKAIPFSFLESSRYGIGRQDCVTVDPMSGVIQSNNRFPIRISFTAKAERTLNVKLICRVQHRLLPLTLNVKAEGFTVAASVWLEDIGEGVSNLELTPLWSPCIGTGDPSRYAEDAANRLVDHPKYQTKMNLLDFGTVQPGDCISRKLTIVNSGKFQCDFSLRFISLCKPSLRASNHFNLLVNGDDEQNFGAIVRVDRATGSISPGETAQCSVIFSPPKNVRAFPGGQVKLTEHFLACLLSIREGPAYGLALAGSTSGQTVYFSPEIVDFGPQILATKGLTSARRYLTVRNTDAKRPVSFECLTPNCAVFKQSLEPTILQPRSSASEDVLGSDTMRIEITFAPQACQKYEKQLIFEMNGSIQQAILLLGEGTDLLVDSKPGPLTIISINQPSSPDRVLRILPVVDANLLDRPIYMGNLQPSQRSRRFVMLTNRSSAPILVHRVSLNEAGNGSASVSRTASSLIDSKTTVNAQTGAYSATSVRLCMPISDDHQTSLAPVSQVTAPVMMKPKNGQIMVEVTFAPSRRLASFTREVLCEISACDREDLTNESKRPYSDREPKFYLPVFSVQGACRTYDIQFDRSSVNFGPVVQGSQLTKSLNLLNRGDLGSKFRWLKNTFVSGLAISPVEGFIEAGTEVPFTVTLSPTELDPDIRLENVTCELQGCESLKLVVTAMCTPPTVMKDVIQFSTLGTLFFPLPDGSGLLYNLSGTSDPPKPLIKISRDVECKLPHTEVFAIPNWLHQNQRFRVTREIIKPEKADASTSLKGLDYLDVPADGSRDYKLNFLSFREGTVSSRITFTNDQTGEYQFCEITFKIARPKSLGIIQMRCPARKSVIKSVRLENPLNVPVTLSFSATPSEVQCPSQLQVPPNCESSVALEFCPLRAGSCMGRLDASCSELGVLSYDLELEATPAGPEPVTYFETSVGQRHTRVLRFCNGAKVKTEFLTKLDCSDFQCDRQINAAPGVEVGLEVTFEPTVVGTRSCQLIVTSPHAGDYVFPLQGLANEPRPQGPIVVRAGETTHITIRNVFQAAMLYSFQVDNTAFNLPKQNEVIRARKEYRIAVGLDSATSGTGFRAPVTGKLIVTCIQAETNARAPATRRPGLNEPDPNIQPVSKSRKLGPGEGMQWIYYLRGVFS</sequence>
<comment type="caution">
    <text evidence="11">The sequence shown here is derived from an EMBL/GenBank/DDBJ whole genome shotgun (WGS) entry which is preliminary data.</text>
</comment>
<evidence type="ECO:0000313" key="11">
    <source>
        <dbReference type="EMBL" id="KAA0195282.1"/>
    </source>
</evidence>